<dbReference type="InterPro" id="IPR008949">
    <property type="entry name" value="Isoprenoid_synthase_dom_sf"/>
</dbReference>
<evidence type="ECO:0000256" key="5">
    <source>
        <dbReference type="ARBA" id="ARBA00022842"/>
    </source>
</evidence>
<dbReference type="Gene3D" id="1.10.600.10">
    <property type="entry name" value="Farnesyl Diphosphate Synthase"/>
    <property type="match status" value="1"/>
</dbReference>
<name>A0A3B1BZL1_9ZZZZ</name>
<protein>
    <submittedName>
        <fullName evidence="7">(2E,6E)-farnesyl diphosphate synthase</fullName>
        <ecNumber evidence="7">2.5.1.10</ecNumber>
    </submittedName>
</protein>
<dbReference type="GO" id="GO:0046872">
    <property type="term" value="F:metal ion binding"/>
    <property type="evidence" value="ECO:0007669"/>
    <property type="project" value="UniProtKB-KW"/>
</dbReference>
<evidence type="ECO:0000256" key="3">
    <source>
        <dbReference type="ARBA" id="ARBA00022679"/>
    </source>
</evidence>
<dbReference type="GO" id="GO:0004337">
    <property type="term" value="F:(2E,6E)-farnesyl diphosphate synthase activity"/>
    <property type="evidence" value="ECO:0007669"/>
    <property type="project" value="UniProtKB-EC"/>
</dbReference>
<evidence type="ECO:0000313" key="7">
    <source>
        <dbReference type="EMBL" id="VAX19941.1"/>
    </source>
</evidence>
<dbReference type="SFLD" id="SFLDG01017">
    <property type="entry name" value="Polyprenyl_Transferase_Like"/>
    <property type="match status" value="1"/>
</dbReference>
<accession>A0A3B1BZL1</accession>
<dbReference type="SFLD" id="SFLDS00005">
    <property type="entry name" value="Isoprenoid_Synthase_Type_I"/>
    <property type="match status" value="1"/>
</dbReference>
<reference evidence="7" key="1">
    <citation type="submission" date="2018-06" db="EMBL/GenBank/DDBJ databases">
        <authorList>
            <person name="Zhirakovskaya E."/>
        </authorList>
    </citation>
    <scope>NUCLEOTIDE SEQUENCE</scope>
</reference>
<dbReference type="InterPro" id="IPR000092">
    <property type="entry name" value="Polyprenyl_synt"/>
</dbReference>
<dbReference type="AlphaFoldDB" id="A0A3B1BZL1"/>
<dbReference type="Pfam" id="PF00348">
    <property type="entry name" value="polyprenyl_synt"/>
    <property type="match status" value="1"/>
</dbReference>
<dbReference type="GO" id="GO:0005737">
    <property type="term" value="C:cytoplasm"/>
    <property type="evidence" value="ECO:0007669"/>
    <property type="project" value="UniProtKB-ARBA"/>
</dbReference>
<dbReference type="PROSITE" id="PS00723">
    <property type="entry name" value="POLYPRENYL_SYNTHASE_1"/>
    <property type="match status" value="1"/>
</dbReference>
<sequence length="296" mass="31275">MALSQYFRDLASEVENMLDRLTPPAVTHPTIINEAMRYSLMAGGKRLRPILAVAGCEAVGGKRATALPFSAAVEMIHTYTLIHDDLPALDNDDLRRGIPTSHKKFGEATAILAGDALLTLAFEVMTDKSLYPGLPAETLLHVSTETANAIGGGGTIGGQVVDLEMEGAEADIAGLEYIHTHKTGKLIVASIRGGAMLGGATGKQLKALTDYGKSIGLAFQVVDDILDVEGTAEQLGKNVGMDEKQNKMTYPSALGMDESKILAARLIDRAIDSLAIFGGDGAHLVELARYIASRAS</sequence>
<gene>
    <name evidence="7" type="ORF">MNBD_NITROSPINAE02-1366</name>
</gene>
<dbReference type="FunFam" id="1.10.600.10:FF:000001">
    <property type="entry name" value="Geranylgeranyl diphosphate synthase"/>
    <property type="match status" value="1"/>
</dbReference>
<comment type="cofactor">
    <cofactor evidence="1">
        <name>Mg(2+)</name>
        <dbReference type="ChEBI" id="CHEBI:18420"/>
    </cofactor>
</comment>
<evidence type="ECO:0000256" key="2">
    <source>
        <dbReference type="ARBA" id="ARBA00006706"/>
    </source>
</evidence>
<keyword evidence="4" id="KW-0479">Metal-binding</keyword>
<organism evidence="7">
    <name type="scientific">hydrothermal vent metagenome</name>
    <dbReference type="NCBI Taxonomy" id="652676"/>
    <lineage>
        <taxon>unclassified sequences</taxon>
        <taxon>metagenomes</taxon>
        <taxon>ecological metagenomes</taxon>
    </lineage>
</organism>
<evidence type="ECO:0000256" key="1">
    <source>
        <dbReference type="ARBA" id="ARBA00001946"/>
    </source>
</evidence>
<dbReference type="EC" id="2.5.1.10" evidence="7"/>
<evidence type="ECO:0000256" key="6">
    <source>
        <dbReference type="ARBA" id="ARBA00023229"/>
    </source>
</evidence>
<dbReference type="SUPFAM" id="SSF48576">
    <property type="entry name" value="Terpenoid synthases"/>
    <property type="match status" value="1"/>
</dbReference>
<dbReference type="InterPro" id="IPR033749">
    <property type="entry name" value="Polyprenyl_synt_CS"/>
</dbReference>
<proteinExistence type="inferred from homology"/>
<comment type="similarity">
    <text evidence="2">Belongs to the FPP/GGPP synthase family.</text>
</comment>
<dbReference type="PANTHER" id="PTHR43281:SF1">
    <property type="entry name" value="FARNESYL DIPHOSPHATE SYNTHASE"/>
    <property type="match status" value="1"/>
</dbReference>
<keyword evidence="3 7" id="KW-0808">Transferase</keyword>
<dbReference type="EMBL" id="UOGE01000050">
    <property type="protein sequence ID" value="VAX19941.1"/>
    <property type="molecule type" value="Genomic_DNA"/>
</dbReference>
<dbReference type="InterPro" id="IPR053378">
    <property type="entry name" value="Prenyl_diphosphate_synthase"/>
</dbReference>
<evidence type="ECO:0000256" key="4">
    <source>
        <dbReference type="ARBA" id="ARBA00022723"/>
    </source>
</evidence>
<dbReference type="PANTHER" id="PTHR43281">
    <property type="entry name" value="FARNESYL DIPHOSPHATE SYNTHASE"/>
    <property type="match status" value="1"/>
</dbReference>
<dbReference type="PROSITE" id="PS00444">
    <property type="entry name" value="POLYPRENYL_SYNTHASE_2"/>
    <property type="match status" value="1"/>
</dbReference>
<dbReference type="CDD" id="cd00685">
    <property type="entry name" value="Trans_IPPS_HT"/>
    <property type="match status" value="1"/>
</dbReference>
<keyword evidence="6" id="KW-0414">Isoprene biosynthesis</keyword>
<dbReference type="GO" id="GO:0008299">
    <property type="term" value="P:isoprenoid biosynthetic process"/>
    <property type="evidence" value="ECO:0007669"/>
    <property type="project" value="UniProtKB-KW"/>
</dbReference>
<dbReference type="NCBIfam" id="NF045485">
    <property type="entry name" value="FPPsyn"/>
    <property type="match status" value="1"/>
</dbReference>
<keyword evidence="5" id="KW-0460">Magnesium</keyword>